<dbReference type="AlphaFoldDB" id="A0A371NSV0"/>
<dbReference type="Pfam" id="PF00196">
    <property type="entry name" value="GerE"/>
    <property type="match status" value="1"/>
</dbReference>
<reference evidence="5 6" key="1">
    <citation type="submission" date="2018-08" db="EMBL/GenBank/DDBJ databases">
        <title>Isolation, diversity and antifungal activity of Actinobacteria from cow dung.</title>
        <authorList>
            <person name="Ling L."/>
        </authorList>
    </citation>
    <scope>NUCLEOTIDE SEQUENCE [LARGE SCALE GENOMIC DNA]</scope>
    <source>
        <strain evidence="5 6">NEAU-LLE</strain>
    </source>
</reference>
<evidence type="ECO:0000313" key="6">
    <source>
        <dbReference type="Proteomes" id="UP000262172"/>
    </source>
</evidence>
<dbReference type="PANTHER" id="PTHR44688">
    <property type="entry name" value="DNA-BINDING TRANSCRIPTIONAL ACTIVATOR DEVR_DOSR"/>
    <property type="match status" value="1"/>
</dbReference>
<sequence>MRNPTPRALLVGGAGSGKSTALAHLYAQFESDSRAAVLAHGATADLVGIPSDHVLLVDDPHLLDEQGRDLLDRRAQDPRAALIVASRPWRVPEQESAIAQRLSRHLPAVVLGYASRADVLESLDGTDAAASASCIDRILSATLGISWLVWEALQRHDPRGCPGGTAHADVERALQECIAQRLDTVDRSVRSVVEEACVDPSGHATAADEAAEFALMRAYAEGLLQRNGRPSPLVRSAVLAVMPAHRLRELTARFGDELARHAADVDGDLPDLPHDTRLAAVLVGQADRLLATRPQRATALYRAAVRCGADEATVAGRRAEAAWADGDVDGAAAIAESAPQEAPDSERLTDVAAAVWAARGMMRQADAVYRATAASETTAAARAAIPSLAVGAFRPPEAAAVPPVPSALGVSMDLLHRGLAASLEAGGAEEALSDLVRSASLYTSAGTASAICELPAVIAAVVALNAGATATAQTVLDDAIAGGHGGPWAMRRLLLWRAWVAMQRAHPAEARESLERALEDGCALSPRDQLLARALRVAIARRYESAAGLEAAWQEARGSILRTEIDLFLVHPLSELATAAARVGDADRVRPALERALSITADLGSPSLWTCQLHWAGIQRGILLNAPESLAPHAKALVAASAADPVAAAMARAGRVWTSVLAGKVDPDAVEAAAQGLSAAGMRWDAARLAGHGAARSSDRRIAARLLACARELHPADESRRVAATTGEAASGEVAAVPTEMLSEREIEVARMVLDGKTYAEIGETIFISPRTVEHHIAHIRQRLGATSRSDVLDKLRVLLGADAGAGAPQRAQITGDPA</sequence>
<keyword evidence="6" id="KW-1185">Reference proteome</keyword>
<dbReference type="PANTHER" id="PTHR44688:SF16">
    <property type="entry name" value="DNA-BINDING TRANSCRIPTIONAL ACTIVATOR DEVR_DOSR"/>
    <property type="match status" value="1"/>
</dbReference>
<evidence type="ECO:0000256" key="3">
    <source>
        <dbReference type="ARBA" id="ARBA00023163"/>
    </source>
</evidence>
<dbReference type="SUPFAM" id="SSF52540">
    <property type="entry name" value="P-loop containing nucleoside triphosphate hydrolases"/>
    <property type="match status" value="1"/>
</dbReference>
<dbReference type="InterPro" id="IPR000792">
    <property type="entry name" value="Tscrpt_reg_LuxR_C"/>
</dbReference>
<feature type="domain" description="HTH luxR-type" evidence="4">
    <location>
        <begin position="735"/>
        <end position="800"/>
    </location>
</feature>
<evidence type="ECO:0000313" key="5">
    <source>
        <dbReference type="EMBL" id="REJ05314.1"/>
    </source>
</evidence>
<dbReference type="GO" id="GO:0006355">
    <property type="term" value="P:regulation of DNA-templated transcription"/>
    <property type="evidence" value="ECO:0007669"/>
    <property type="project" value="InterPro"/>
</dbReference>
<evidence type="ECO:0000256" key="1">
    <source>
        <dbReference type="ARBA" id="ARBA00023015"/>
    </source>
</evidence>
<keyword evidence="3" id="KW-0804">Transcription</keyword>
<comment type="caution">
    <text evidence="5">The sequence shown here is derived from an EMBL/GenBank/DDBJ whole genome shotgun (WGS) entry which is preliminary data.</text>
</comment>
<dbReference type="PROSITE" id="PS00622">
    <property type="entry name" value="HTH_LUXR_1"/>
    <property type="match status" value="1"/>
</dbReference>
<dbReference type="Gene3D" id="1.10.10.10">
    <property type="entry name" value="Winged helix-like DNA-binding domain superfamily/Winged helix DNA-binding domain"/>
    <property type="match status" value="1"/>
</dbReference>
<dbReference type="CDD" id="cd06170">
    <property type="entry name" value="LuxR_C_like"/>
    <property type="match status" value="1"/>
</dbReference>
<dbReference type="SUPFAM" id="SSF46894">
    <property type="entry name" value="C-terminal effector domain of the bipartite response regulators"/>
    <property type="match status" value="1"/>
</dbReference>
<gene>
    <name evidence="5" type="ORF">DY023_10720</name>
</gene>
<dbReference type="PRINTS" id="PR00038">
    <property type="entry name" value="HTHLUXR"/>
</dbReference>
<evidence type="ECO:0000259" key="4">
    <source>
        <dbReference type="PROSITE" id="PS50043"/>
    </source>
</evidence>
<name>A0A371NSV0_9MICO</name>
<evidence type="ECO:0000256" key="2">
    <source>
        <dbReference type="ARBA" id="ARBA00023125"/>
    </source>
</evidence>
<dbReference type="SMART" id="SM00421">
    <property type="entry name" value="HTH_LUXR"/>
    <property type="match status" value="1"/>
</dbReference>
<proteinExistence type="predicted"/>
<dbReference type="PROSITE" id="PS50043">
    <property type="entry name" value="HTH_LUXR_2"/>
    <property type="match status" value="1"/>
</dbReference>
<keyword evidence="2" id="KW-0238">DNA-binding</keyword>
<dbReference type="EMBL" id="QUAB01000042">
    <property type="protein sequence ID" value="REJ05314.1"/>
    <property type="molecule type" value="Genomic_DNA"/>
</dbReference>
<dbReference type="InterPro" id="IPR027417">
    <property type="entry name" value="P-loop_NTPase"/>
</dbReference>
<accession>A0A371NSV0</accession>
<keyword evidence="1" id="KW-0805">Transcription regulation</keyword>
<dbReference type="InterPro" id="IPR036388">
    <property type="entry name" value="WH-like_DNA-bd_sf"/>
</dbReference>
<dbReference type="GO" id="GO:0003677">
    <property type="term" value="F:DNA binding"/>
    <property type="evidence" value="ECO:0007669"/>
    <property type="project" value="UniProtKB-KW"/>
</dbReference>
<protein>
    <submittedName>
        <fullName evidence="5">LuxR family transcriptional regulator</fullName>
    </submittedName>
</protein>
<organism evidence="5 6">
    <name type="scientific">Microbacterium bovistercoris</name>
    <dbReference type="NCBI Taxonomy" id="2293570"/>
    <lineage>
        <taxon>Bacteria</taxon>
        <taxon>Bacillati</taxon>
        <taxon>Actinomycetota</taxon>
        <taxon>Actinomycetes</taxon>
        <taxon>Micrococcales</taxon>
        <taxon>Microbacteriaceae</taxon>
        <taxon>Microbacterium</taxon>
    </lineage>
</organism>
<dbReference type="InterPro" id="IPR016032">
    <property type="entry name" value="Sig_transdc_resp-reg_C-effctor"/>
</dbReference>
<dbReference type="Proteomes" id="UP000262172">
    <property type="component" value="Unassembled WGS sequence"/>
</dbReference>